<dbReference type="InterPro" id="IPR029058">
    <property type="entry name" value="AB_hydrolase_fold"/>
</dbReference>
<dbReference type="InterPro" id="IPR050960">
    <property type="entry name" value="AB_hydrolase_4_sf"/>
</dbReference>
<organism evidence="4">
    <name type="scientific">Lygus hesperus</name>
    <name type="common">Western plant bug</name>
    <dbReference type="NCBI Taxonomy" id="30085"/>
    <lineage>
        <taxon>Eukaryota</taxon>
        <taxon>Metazoa</taxon>
        <taxon>Ecdysozoa</taxon>
        <taxon>Arthropoda</taxon>
        <taxon>Hexapoda</taxon>
        <taxon>Insecta</taxon>
        <taxon>Pterygota</taxon>
        <taxon>Neoptera</taxon>
        <taxon>Paraneoptera</taxon>
        <taxon>Hemiptera</taxon>
        <taxon>Heteroptera</taxon>
        <taxon>Panheteroptera</taxon>
        <taxon>Cimicomorpha</taxon>
        <taxon>Miridae</taxon>
        <taxon>Mirini</taxon>
        <taxon>Lygus</taxon>
    </lineage>
</organism>
<evidence type="ECO:0000259" key="3">
    <source>
        <dbReference type="Pfam" id="PF00561"/>
    </source>
</evidence>
<dbReference type="GO" id="GO:0047372">
    <property type="term" value="F:monoacylglycerol lipase activity"/>
    <property type="evidence" value="ECO:0007669"/>
    <property type="project" value="TreeGrafter"/>
</dbReference>
<dbReference type="Gene3D" id="3.40.50.1820">
    <property type="entry name" value="alpha/beta hydrolase"/>
    <property type="match status" value="1"/>
</dbReference>
<feature type="non-terminal residue" evidence="4">
    <location>
        <position position="451"/>
    </location>
</feature>
<dbReference type="GO" id="GO:0051792">
    <property type="term" value="P:medium-chain fatty acid biosynthetic process"/>
    <property type="evidence" value="ECO:0007669"/>
    <property type="project" value="TreeGrafter"/>
</dbReference>
<sequence>MEWIFSTVSEIPGLYFCSALTSGYVLYYLLEVVKKPIIACSDGEFKNYLTANVPLLGEKFWPTVWCVESRLQTLMASFVRATSIPQVSYRREILTLSDGGQICMDWMEPFENCPPDTPTIIILPGLTGASKADYVRGLVLAAKDEGLRTVVFNQRGIGGIKLKTPRTYCAANFDDLVEVIAYVRGCCPNAPVAATGISMGGLILGNYISTHEDAGKSLTAAMLISVPWNVFKGCASIERPVVNLLLNRHLASCLCNIIRGVREVVEPDIGASTIDSILKSRTIKEFDSLYTCKQFGYGSVEAYYSAATLHNKVHRMKVPTLCLNAADDPFQPYDGIPVEEVNKSQNVCVVITPRGGHIGFMEGIWPLISIGRRQYMFELFAQYFRSALSHSENFSAATKKVRGKHNKPSTFFYPAIIDKAFLLVSKRGLLRSRRMSLSSKNLSFNTYSSEL</sequence>
<feature type="active site" description="Charge relay system" evidence="2">
    <location>
        <position position="328"/>
    </location>
</feature>
<dbReference type="SUPFAM" id="SSF53474">
    <property type="entry name" value="alpha/beta-Hydrolases"/>
    <property type="match status" value="1"/>
</dbReference>
<evidence type="ECO:0000256" key="2">
    <source>
        <dbReference type="PIRSR" id="PIRSR005211-1"/>
    </source>
</evidence>
<dbReference type="PIRSF" id="PIRSF005211">
    <property type="entry name" value="Ab_hydro_YheT"/>
    <property type="match status" value="1"/>
</dbReference>
<dbReference type="PANTHER" id="PTHR10794:SF63">
    <property type="entry name" value="ALPHA_BETA HYDROLASE 1, ISOFORM A"/>
    <property type="match status" value="1"/>
</dbReference>
<dbReference type="InterPro" id="IPR000073">
    <property type="entry name" value="AB_hydrolase_1"/>
</dbReference>
<evidence type="ECO:0000256" key="1">
    <source>
        <dbReference type="ARBA" id="ARBA00010884"/>
    </source>
</evidence>
<dbReference type="GO" id="GO:0051793">
    <property type="term" value="P:medium-chain fatty acid catabolic process"/>
    <property type="evidence" value="ECO:0007669"/>
    <property type="project" value="TreeGrafter"/>
</dbReference>
<dbReference type="Pfam" id="PF00561">
    <property type="entry name" value="Abhydrolase_1"/>
    <property type="match status" value="1"/>
</dbReference>
<evidence type="ECO:0000313" key="4">
    <source>
        <dbReference type="EMBL" id="JAG03200.1"/>
    </source>
</evidence>
<feature type="active site" description="Charge relay system" evidence="2">
    <location>
        <position position="357"/>
    </location>
</feature>
<proteinExistence type="inferred from homology"/>
<dbReference type="GO" id="GO:0008126">
    <property type="term" value="F:acetylesterase activity"/>
    <property type="evidence" value="ECO:0007669"/>
    <property type="project" value="TreeGrafter"/>
</dbReference>
<dbReference type="AlphaFoldDB" id="A0A0A9WEB5"/>
<protein>
    <submittedName>
        <fullName evidence="4">Abhydrolase domain-containing protein 3</fullName>
    </submittedName>
</protein>
<dbReference type="EMBL" id="GBHO01040404">
    <property type="protein sequence ID" value="JAG03200.1"/>
    <property type="molecule type" value="Transcribed_RNA"/>
</dbReference>
<accession>A0A0A9WEB5</accession>
<feature type="domain" description="AB hydrolase-1" evidence="3">
    <location>
        <begin position="118"/>
        <end position="220"/>
    </location>
</feature>
<dbReference type="PANTHER" id="PTHR10794">
    <property type="entry name" value="ABHYDROLASE DOMAIN-CONTAINING PROTEIN"/>
    <property type="match status" value="1"/>
</dbReference>
<reference evidence="4" key="1">
    <citation type="journal article" date="2014" name="PLoS ONE">
        <title>Transcriptome-Based Identification of ABC Transporters in the Western Tarnished Plant Bug Lygus hesperus.</title>
        <authorList>
            <person name="Hull J.J."/>
            <person name="Chaney K."/>
            <person name="Geib S.M."/>
            <person name="Fabrick J.A."/>
            <person name="Brent C.S."/>
            <person name="Walsh D."/>
            <person name="Lavine L.C."/>
        </authorList>
    </citation>
    <scope>NUCLEOTIDE SEQUENCE</scope>
</reference>
<keyword evidence="4" id="KW-0378">Hydrolase</keyword>
<dbReference type="InterPro" id="IPR012020">
    <property type="entry name" value="ABHD4"/>
</dbReference>
<name>A0A0A9WEB5_LYGHE</name>
<reference evidence="4" key="2">
    <citation type="submission" date="2014-07" db="EMBL/GenBank/DDBJ databases">
        <authorList>
            <person name="Hull J."/>
        </authorList>
    </citation>
    <scope>NUCLEOTIDE SEQUENCE</scope>
</reference>
<feature type="active site" description="Charge relay system" evidence="2">
    <location>
        <position position="198"/>
    </location>
</feature>
<comment type="similarity">
    <text evidence="1">Belongs to the AB hydrolase superfamily. AB hydrolase 4 family.</text>
</comment>
<gene>
    <name evidence="4" type="primary">Abhd3_1</name>
    <name evidence="4" type="ORF">CM83_60253</name>
</gene>